<dbReference type="EMBL" id="GDHC01008445">
    <property type="protein sequence ID" value="JAQ10184.1"/>
    <property type="molecule type" value="Transcribed_RNA"/>
</dbReference>
<sequence length="105" mass="11731">NNNNNNNAAEPLTTCQSFEQENVNNNTNNKFIHQIATNGIEGNTVMSNQPCLIRPLNFLAFQPASSHNEVVLQNNGTKNNKKNKYNNNNNSNSENVSYYCAQITP</sequence>
<feature type="compositionally biased region" description="Low complexity" evidence="1">
    <location>
        <begin position="85"/>
        <end position="97"/>
    </location>
</feature>
<reference evidence="2" key="1">
    <citation type="journal article" date="2016" name="Gigascience">
        <title>De novo construction of an expanded transcriptome assembly for the western tarnished plant bug, Lygus hesperus.</title>
        <authorList>
            <person name="Tassone E.E."/>
            <person name="Geib S.M."/>
            <person name="Hall B."/>
            <person name="Fabrick J.A."/>
            <person name="Brent C.S."/>
            <person name="Hull J.J."/>
        </authorList>
    </citation>
    <scope>NUCLEOTIDE SEQUENCE</scope>
</reference>
<evidence type="ECO:0000256" key="1">
    <source>
        <dbReference type="SAM" id="MobiDB-lite"/>
    </source>
</evidence>
<proteinExistence type="predicted"/>
<accession>A0A146LQQ5</accession>
<name>A0A146LQQ5_LYGHE</name>
<feature type="non-terminal residue" evidence="2">
    <location>
        <position position="1"/>
    </location>
</feature>
<gene>
    <name evidence="2" type="ORF">g.97399</name>
</gene>
<evidence type="ECO:0000313" key="2">
    <source>
        <dbReference type="EMBL" id="JAQ10184.1"/>
    </source>
</evidence>
<organism evidence="2">
    <name type="scientific">Lygus hesperus</name>
    <name type="common">Western plant bug</name>
    <dbReference type="NCBI Taxonomy" id="30085"/>
    <lineage>
        <taxon>Eukaryota</taxon>
        <taxon>Metazoa</taxon>
        <taxon>Ecdysozoa</taxon>
        <taxon>Arthropoda</taxon>
        <taxon>Hexapoda</taxon>
        <taxon>Insecta</taxon>
        <taxon>Pterygota</taxon>
        <taxon>Neoptera</taxon>
        <taxon>Paraneoptera</taxon>
        <taxon>Hemiptera</taxon>
        <taxon>Heteroptera</taxon>
        <taxon>Panheteroptera</taxon>
        <taxon>Cimicomorpha</taxon>
        <taxon>Miridae</taxon>
        <taxon>Mirini</taxon>
        <taxon>Lygus</taxon>
    </lineage>
</organism>
<feature type="region of interest" description="Disordered" evidence="1">
    <location>
        <begin position="73"/>
        <end position="97"/>
    </location>
</feature>
<protein>
    <submittedName>
        <fullName evidence="2">Uncharacterized protein</fullName>
    </submittedName>
</protein>
<dbReference type="AlphaFoldDB" id="A0A146LQQ5"/>